<protein>
    <recommendedName>
        <fullName evidence="4">Secreted protein</fullName>
    </recommendedName>
</protein>
<feature type="chain" id="PRO_5044859802" description="Secreted protein" evidence="1">
    <location>
        <begin position="24"/>
        <end position="105"/>
    </location>
</feature>
<keyword evidence="1" id="KW-0732">Signal</keyword>
<proteinExistence type="predicted"/>
<gene>
    <name evidence="2" type="ORF">R1flu_006808</name>
</gene>
<evidence type="ECO:0000256" key="1">
    <source>
        <dbReference type="SAM" id="SignalP"/>
    </source>
</evidence>
<organism evidence="2 3">
    <name type="scientific">Riccia fluitans</name>
    <dbReference type="NCBI Taxonomy" id="41844"/>
    <lineage>
        <taxon>Eukaryota</taxon>
        <taxon>Viridiplantae</taxon>
        <taxon>Streptophyta</taxon>
        <taxon>Embryophyta</taxon>
        <taxon>Marchantiophyta</taxon>
        <taxon>Marchantiopsida</taxon>
        <taxon>Marchantiidae</taxon>
        <taxon>Marchantiales</taxon>
        <taxon>Ricciaceae</taxon>
        <taxon>Riccia</taxon>
    </lineage>
</organism>
<evidence type="ECO:0008006" key="4">
    <source>
        <dbReference type="Google" id="ProtNLM"/>
    </source>
</evidence>
<accession>A0ABD1YX27</accession>
<sequence length="105" mass="12285">MVTQKNWSCKYRVLLTVLLVLHAQEEEEKKEEHEEEDKKLIETKPIAADQWKTNESNLFNHIITSINYCRTELMPQHARGDWQHEVALCTSQFAPRVEVKAGKPP</sequence>
<reference evidence="2 3" key="1">
    <citation type="submission" date="2024-09" db="EMBL/GenBank/DDBJ databases">
        <title>Chromosome-scale assembly of Riccia fluitans.</title>
        <authorList>
            <person name="Paukszto L."/>
            <person name="Sawicki J."/>
            <person name="Karawczyk K."/>
            <person name="Piernik-Szablinska J."/>
            <person name="Szczecinska M."/>
            <person name="Mazdziarz M."/>
        </authorList>
    </citation>
    <scope>NUCLEOTIDE SEQUENCE [LARGE SCALE GENOMIC DNA]</scope>
    <source>
        <strain evidence="2">Rf_01</strain>
        <tissue evidence="2">Aerial parts of the thallus</tissue>
    </source>
</reference>
<name>A0ABD1YX27_9MARC</name>
<keyword evidence="3" id="KW-1185">Reference proteome</keyword>
<evidence type="ECO:0000313" key="3">
    <source>
        <dbReference type="Proteomes" id="UP001605036"/>
    </source>
</evidence>
<dbReference type="AlphaFoldDB" id="A0ABD1YX27"/>
<dbReference type="Proteomes" id="UP001605036">
    <property type="component" value="Unassembled WGS sequence"/>
</dbReference>
<comment type="caution">
    <text evidence="2">The sequence shown here is derived from an EMBL/GenBank/DDBJ whole genome shotgun (WGS) entry which is preliminary data.</text>
</comment>
<dbReference type="EMBL" id="JBHFFA010000003">
    <property type="protein sequence ID" value="KAL2635329.1"/>
    <property type="molecule type" value="Genomic_DNA"/>
</dbReference>
<feature type="signal peptide" evidence="1">
    <location>
        <begin position="1"/>
        <end position="23"/>
    </location>
</feature>
<evidence type="ECO:0000313" key="2">
    <source>
        <dbReference type="EMBL" id="KAL2635329.1"/>
    </source>
</evidence>